<evidence type="ECO:0000313" key="1">
    <source>
        <dbReference type="EMBL" id="KJD34639.1"/>
    </source>
</evidence>
<comment type="caution">
    <text evidence="1">The sequence shown here is derived from an EMBL/GenBank/DDBJ whole genome shotgun (WGS) entry which is preliminary data.</text>
</comment>
<proteinExistence type="predicted"/>
<evidence type="ECO:0000313" key="2">
    <source>
        <dbReference type="Proteomes" id="UP000032361"/>
    </source>
</evidence>
<accession>A0A0D7W6H1</accession>
<protein>
    <recommendedName>
        <fullName evidence="3">Glycosyl transferase family 1 domain-containing protein</fullName>
    </recommendedName>
</protein>
<dbReference type="PATRIC" id="fig|1382798.3.peg.479"/>
<evidence type="ECO:0008006" key="3">
    <source>
        <dbReference type="Google" id="ProtNLM"/>
    </source>
</evidence>
<dbReference type="SUPFAM" id="SSF53756">
    <property type="entry name" value="UDP-Glycosyltransferase/glycogen phosphorylase"/>
    <property type="match status" value="1"/>
</dbReference>
<organism evidence="1 2">
    <name type="scientific">Neotamlana nanhaiensis</name>
    <dbReference type="NCBI Taxonomy" id="1382798"/>
    <lineage>
        <taxon>Bacteria</taxon>
        <taxon>Pseudomonadati</taxon>
        <taxon>Bacteroidota</taxon>
        <taxon>Flavobacteriia</taxon>
        <taxon>Flavobacteriales</taxon>
        <taxon>Flavobacteriaceae</taxon>
        <taxon>Neotamlana</taxon>
    </lineage>
</organism>
<gene>
    <name evidence="1" type="ORF">PK35_02370</name>
</gene>
<sequence>MKIVFICGSIESNKDGVGDYTLRLCEQLKLQGISVGVLAFNDGYVEEVCEENMEMNKMTFPVFRIPSGLEAKKKISHANIWLEKYNPEWLSLQFVPYSFNVKGIPLGLKKQLSSISGNSKWHIMFHELWLGLRNNDSLKYKIIGAVQKFIVKSLVTSLKFKVVHTHTRFYLKVLKRININAIYLPIFSNIPLIANVLDLKTKLNSSSIKYVIFGTIHPKAPVDDFIKELSAYYTHNNQHFELIFIGRSGFELNKWEQTLIKYNVSYKIKGASSVNDVSKELQNAHFGITTNPKFVLEKSGTVAAMREHKLPILIVAENTKPKANINVNLTSDFFEYQLGNFKDFASHKFEFTNNLGVVNTANQFIEDLQIVNFK</sequence>
<name>A0A0D7W6H1_9FLAO</name>
<dbReference type="EMBL" id="JTDV01000001">
    <property type="protein sequence ID" value="KJD34639.1"/>
    <property type="molecule type" value="Genomic_DNA"/>
</dbReference>
<dbReference type="OrthoDB" id="1100436at2"/>
<dbReference type="STRING" id="1382798.PK35_02370"/>
<dbReference type="Proteomes" id="UP000032361">
    <property type="component" value="Unassembled WGS sequence"/>
</dbReference>
<reference evidence="1 2" key="1">
    <citation type="journal article" date="2015" name="Antonie Van Leeuwenhoek">
        <title>Tamlana nanhaiensis sp. nov., isolated from surface seawater collected from the South China Sea.</title>
        <authorList>
            <person name="Liu X."/>
            <person name="Lai Q."/>
            <person name="Du Y."/>
            <person name="Li G."/>
            <person name="Sun F."/>
            <person name="Shao Z."/>
        </authorList>
    </citation>
    <scope>NUCLEOTIDE SEQUENCE [LARGE SCALE GENOMIC DNA]</scope>
    <source>
        <strain evidence="1 2">FHC16</strain>
    </source>
</reference>
<dbReference type="Gene3D" id="3.40.50.2000">
    <property type="entry name" value="Glycogen Phosphorylase B"/>
    <property type="match status" value="1"/>
</dbReference>
<dbReference type="RefSeq" id="WP_044625025.1">
    <property type="nucleotide sequence ID" value="NZ_JTDV01000001.1"/>
</dbReference>
<keyword evidence="2" id="KW-1185">Reference proteome</keyword>
<dbReference type="AlphaFoldDB" id="A0A0D7W6H1"/>